<accession>A0A0F9QY35</accession>
<dbReference type="Pfam" id="PF00533">
    <property type="entry name" value="BRCT"/>
    <property type="match status" value="1"/>
</dbReference>
<name>A0A0F9QY35_9ZZZZ</name>
<proteinExistence type="predicted"/>
<dbReference type="InterPro" id="IPR001357">
    <property type="entry name" value="BRCT_dom"/>
</dbReference>
<dbReference type="CDD" id="cd17748">
    <property type="entry name" value="BRCT_DNA_ligase_like"/>
    <property type="match status" value="1"/>
</dbReference>
<reference evidence="2" key="1">
    <citation type="journal article" date="2015" name="Nature">
        <title>Complex archaea that bridge the gap between prokaryotes and eukaryotes.</title>
        <authorList>
            <person name="Spang A."/>
            <person name="Saw J.H."/>
            <person name="Jorgensen S.L."/>
            <person name="Zaremba-Niedzwiedzka K."/>
            <person name="Martijn J."/>
            <person name="Lind A.E."/>
            <person name="van Eijk R."/>
            <person name="Schleper C."/>
            <person name="Guy L."/>
            <person name="Ettema T.J."/>
        </authorList>
    </citation>
    <scope>NUCLEOTIDE SEQUENCE</scope>
</reference>
<gene>
    <name evidence="2" type="ORF">LCGC14_0644680</name>
</gene>
<dbReference type="InterPro" id="IPR036420">
    <property type="entry name" value="BRCT_dom_sf"/>
</dbReference>
<protein>
    <recommendedName>
        <fullName evidence="1">BRCT domain-containing protein</fullName>
    </recommendedName>
</protein>
<organism evidence="2">
    <name type="scientific">marine sediment metagenome</name>
    <dbReference type="NCBI Taxonomy" id="412755"/>
    <lineage>
        <taxon>unclassified sequences</taxon>
        <taxon>metagenomes</taxon>
        <taxon>ecological metagenomes</taxon>
    </lineage>
</organism>
<comment type="caution">
    <text evidence="2">The sequence shown here is derived from an EMBL/GenBank/DDBJ whole genome shotgun (WGS) entry which is preliminary data.</text>
</comment>
<feature type="domain" description="BRCT" evidence="1">
    <location>
        <begin position="1"/>
        <end position="77"/>
    </location>
</feature>
<dbReference type="AlphaFoldDB" id="A0A0F9QY35"/>
<evidence type="ECO:0000259" key="1">
    <source>
        <dbReference type="PROSITE" id="PS50172"/>
    </source>
</evidence>
<dbReference type="PROSITE" id="PS50172">
    <property type="entry name" value="BRCT"/>
    <property type="match status" value="1"/>
</dbReference>
<dbReference type="EMBL" id="LAZR01001176">
    <property type="protein sequence ID" value="KKN49240.1"/>
    <property type="molecule type" value="Genomic_DNA"/>
</dbReference>
<sequence>MGGELEVKSFCFTGKLETIKCAEAEQLVIEKGGEAKKSVVKGLTYLVTNSNEPTAKYKKAQEQGTEIITETEFLEMV</sequence>
<dbReference type="Gene3D" id="3.40.50.10190">
    <property type="entry name" value="BRCT domain"/>
    <property type="match status" value="1"/>
</dbReference>
<dbReference type="SUPFAM" id="SSF52113">
    <property type="entry name" value="BRCT domain"/>
    <property type="match status" value="1"/>
</dbReference>
<evidence type="ECO:0000313" key="2">
    <source>
        <dbReference type="EMBL" id="KKN49240.1"/>
    </source>
</evidence>